<dbReference type="Proteomes" id="UP000245910">
    <property type="component" value="Chromosome I"/>
</dbReference>
<dbReference type="InterPro" id="IPR036852">
    <property type="entry name" value="Peptidase_S8/S53_dom_sf"/>
</dbReference>
<evidence type="ECO:0000313" key="2">
    <source>
        <dbReference type="EMBL" id="CEI63692.1"/>
    </source>
</evidence>
<keyword evidence="3" id="KW-1185">Reference proteome</keyword>
<dbReference type="EMBL" id="LN649229">
    <property type="protein sequence ID" value="CEI63692.1"/>
    <property type="molecule type" value="Genomic_DNA"/>
</dbReference>
<dbReference type="InterPro" id="IPR000209">
    <property type="entry name" value="Peptidase_S8/S53_dom"/>
</dbReference>
<dbReference type="GO" id="GO:0006508">
    <property type="term" value="P:proteolysis"/>
    <property type="evidence" value="ECO:0007669"/>
    <property type="project" value="InterPro"/>
</dbReference>
<name>A0A2L2SZT7_9HYPO</name>
<evidence type="ECO:0000313" key="3">
    <source>
        <dbReference type="Proteomes" id="UP000245910"/>
    </source>
</evidence>
<dbReference type="Pfam" id="PF00082">
    <property type="entry name" value="Peptidase_S8"/>
    <property type="match status" value="1"/>
</dbReference>
<feature type="domain" description="Peptidase S8/S53" evidence="1">
    <location>
        <begin position="46"/>
        <end position="240"/>
    </location>
</feature>
<dbReference type="SUPFAM" id="SSF52743">
    <property type="entry name" value="Subtilisin-like"/>
    <property type="match status" value="1"/>
</dbReference>
<proteinExistence type="predicted"/>
<dbReference type="STRING" id="56646.A0A2L2SZT7"/>
<accession>A0A2L2SZT7</accession>
<protein>
    <recommendedName>
        <fullName evidence="1">Peptidase S8/S53 domain-containing protein</fullName>
    </recommendedName>
</protein>
<dbReference type="Gene3D" id="3.40.50.200">
    <property type="entry name" value="Peptidase S8/S53 domain"/>
    <property type="match status" value="1"/>
</dbReference>
<sequence length="247" mass="27436">MEKFSKPMRDLCEETLREFVNPLSSSPEEARLISTADNQILSSLRKDVIVALIYDGVDTLDPTFSNQFVEGKTFDYQGDDGVGQYYVSANDHGTDMARMILKVCPMARIYSIKLKTQPSKGGQHLTIDESSIAPAIEAALEKKADVISMSWTIPIPEAGTDNQKRIDKVIKLACSKDVLMFCSSPDQRTQTKHYPSHYNRSKIFLIGADDDSGTAFNHSGLDNDFIFPGVNVNTGNNHNRSYSNDPT</sequence>
<dbReference type="OrthoDB" id="5093543at2759"/>
<organism evidence="2 3">
    <name type="scientific">Fusarium venenatum</name>
    <dbReference type="NCBI Taxonomy" id="56646"/>
    <lineage>
        <taxon>Eukaryota</taxon>
        <taxon>Fungi</taxon>
        <taxon>Dikarya</taxon>
        <taxon>Ascomycota</taxon>
        <taxon>Pezizomycotina</taxon>
        <taxon>Sordariomycetes</taxon>
        <taxon>Hypocreomycetidae</taxon>
        <taxon>Hypocreales</taxon>
        <taxon>Nectriaceae</taxon>
        <taxon>Fusarium</taxon>
    </lineage>
</organism>
<dbReference type="CDD" id="cd07491">
    <property type="entry name" value="Peptidases_S8_7"/>
    <property type="match status" value="1"/>
</dbReference>
<evidence type="ECO:0000259" key="1">
    <source>
        <dbReference type="Pfam" id="PF00082"/>
    </source>
</evidence>
<dbReference type="AlphaFoldDB" id="A0A2L2SZT7"/>
<dbReference type="GO" id="GO:0004252">
    <property type="term" value="F:serine-type endopeptidase activity"/>
    <property type="evidence" value="ECO:0007669"/>
    <property type="project" value="InterPro"/>
</dbReference>
<reference evidence="3" key="1">
    <citation type="submission" date="2014-10" db="EMBL/GenBank/DDBJ databases">
        <authorList>
            <person name="King R."/>
        </authorList>
    </citation>
    <scope>NUCLEOTIDE SEQUENCE [LARGE SCALE GENOMIC DNA]</scope>
    <source>
        <strain evidence="3">A3/5</strain>
    </source>
</reference>